<protein>
    <recommendedName>
        <fullName evidence="6">Bul1 N-terminal domain-containing protein</fullName>
    </recommendedName>
</protein>
<gene>
    <name evidence="4" type="ORF">B9J08_00208</name>
</gene>
<dbReference type="PANTHER" id="PTHR31904">
    <property type="entry name" value="BYPASS OF STOP CODON PROTEIN 5-RELATED"/>
    <property type="match status" value="1"/>
</dbReference>
<feature type="region of interest" description="Disordered" evidence="1">
    <location>
        <begin position="41"/>
        <end position="111"/>
    </location>
</feature>
<accession>A0AAW0VIA6</accession>
<dbReference type="PANTHER" id="PTHR31904:SF1">
    <property type="entry name" value="BYPASS OF STOP CODON PROTEIN 5-RELATED"/>
    <property type="match status" value="1"/>
</dbReference>
<reference evidence="4 5" key="1">
    <citation type="journal article" date="2017" name="Clin. Infect. Dis.">
        <title>Simultaneous emergence of multidrug-resistant Candida auris on 3 continents confirmed by whole-genome sequencing and epidemiological analyses.</title>
        <authorList>
            <person name="Lockhart S.R."/>
            <person name="Etienne K.A."/>
            <person name="Vallabhaneni S."/>
            <person name="Farooqi J."/>
            <person name="Chowdhary A."/>
            <person name="Govender N.P."/>
            <person name="Colombo A.L."/>
            <person name="Calvo B."/>
            <person name="Cuomo C.A."/>
            <person name="Desjardins C.A."/>
            <person name="Berkow E.L."/>
            <person name="Castanheira M."/>
            <person name="Magobo R.E."/>
            <person name="Jabeen K."/>
            <person name="Asghar R.J."/>
            <person name="Meis J.F."/>
            <person name="Jackson B."/>
            <person name="Chiller T."/>
            <person name="Litvintseva A.P."/>
        </authorList>
    </citation>
    <scope>NUCLEOTIDE SEQUENCE [LARGE SCALE GENOMIC DNA]</scope>
    <source>
        <strain evidence="4 5">B8441</strain>
    </source>
</reference>
<sequence length="770" mass="88004">MNRKDDRKDDNDDDGDSSKPMCKPQDPIWTILPSYYMYHSTFTGDQDPPQYTEQSDNFARPGSYSECDSSSRVVSSHLSSELNTEITSVSQSDTSYRNNSRSDSVGSSDGSFIVADESSSSWRETILDNFSHLRNLTGTDNEMSNAVKLSFHFTKDVGERGVKPEIIDPSLYEYKQGDYLNGFIYIKNEGTKPIPFDMFYVHFDGNFIVSDKNNVKSRQPIKIRKFLEMYDFAASWNPVSVNRLLSEKDNTYCCPYLFDPLDKSQLSIGPERMVYPGILYKRFFTFKIPTRLLDTECNDHNLPGHTELPPTLGTCPTEREQWKKSDKMINDFSFVDTSISHGLWARFIGKASKYDATMTDAKGCKLINAKGDEFVILKEAGSFIRILQETNIPSDAEKMANNRVTRVTYDNFVEQIKERIAVGKELCKAIKTLDCRDDALLCHRIAAEEAVQREARNDHVKSQQLFTRDSHARDVKATYHVPKSYDIAIPYRKKSLFSRSKELGSIMLSTPKIDYLLSYISPKRFRTRGPIDPSSWKVEIPFEITYSPCRNRDDVEVKPPEILSVYGELVVFTLKSNNRPIPIELNHEFLFKNTSKMDDCGQSIDDFTHIVKHPMQQYAGELYNLFKVLGTTNFQVQKGMVEDLAALSKVEEKYNRLVLEDMCVKDESTAANPKPCVNGVKIPWSRSDGDSYKKKFSLCVDVTKAKKMSVDAPPKGKDYKSYDEFTLVPSFQTCLMSRLYYFRFVLRFSGNQCIECKLPVNIAKAATRSD</sequence>
<evidence type="ECO:0000259" key="2">
    <source>
        <dbReference type="Pfam" id="PF04425"/>
    </source>
</evidence>
<proteinExistence type="predicted"/>
<evidence type="ECO:0000313" key="4">
    <source>
        <dbReference type="EMBL" id="KAK8441892.1"/>
    </source>
</evidence>
<dbReference type="Pfam" id="PF04425">
    <property type="entry name" value="Bul1_N"/>
    <property type="match status" value="1"/>
</dbReference>
<dbReference type="Pfam" id="PF04426">
    <property type="entry name" value="Bul1_C"/>
    <property type="match status" value="1"/>
</dbReference>
<keyword evidence="5" id="KW-1185">Reference proteome</keyword>
<feature type="compositionally biased region" description="Polar residues" evidence="1">
    <location>
        <begin position="81"/>
        <end position="96"/>
    </location>
</feature>
<reference evidence="4 5" key="2">
    <citation type="journal article" date="2018" name="Nat. Commun.">
        <title>Genomic insights into multidrug-resistance, mating and virulence in Candida auris and related emerging species.</title>
        <authorList>
            <person name="Munoz J.F."/>
            <person name="Gade L."/>
            <person name="Chow N.A."/>
            <person name="Loparev V.N."/>
            <person name="Juieng P."/>
            <person name="Berkow E.L."/>
            <person name="Farrer R.A."/>
            <person name="Litvintseva A.P."/>
            <person name="Cuomo C.A."/>
        </authorList>
    </citation>
    <scope>GENOME REANNOTATION</scope>
    <source>
        <strain evidence="4 5">B8441</strain>
    </source>
</reference>
<evidence type="ECO:0008006" key="6">
    <source>
        <dbReference type="Google" id="ProtNLM"/>
    </source>
</evidence>
<feature type="compositionally biased region" description="Low complexity" evidence="1">
    <location>
        <begin position="97"/>
        <end position="111"/>
    </location>
</feature>
<organism evidence="4 5">
    <name type="scientific">Candidozyma auris</name>
    <name type="common">Yeast</name>
    <name type="synonym">Candida auris</name>
    <dbReference type="NCBI Taxonomy" id="498019"/>
    <lineage>
        <taxon>Eukaryota</taxon>
        <taxon>Fungi</taxon>
        <taxon>Dikarya</taxon>
        <taxon>Ascomycota</taxon>
        <taxon>Saccharomycotina</taxon>
        <taxon>Pichiomycetes</taxon>
        <taxon>Metschnikowiaceae</taxon>
        <taxon>Candidozyma</taxon>
    </lineage>
</organism>
<dbReference type="InterPro" id="IPR007519">
    <property type="entry name" value="Bul1_N"/>
</dbReference>
<feature type="domain" description="Bul1 C-terminal" evidence="3">
    <location>
        <begin position="551"/>
        <end position="764"/>
    </location>
</feature>
<dbReference type="InterPro" id="IPR022794">
    <property type="entry name" value="Bul1_C"/>
</dbReference>
<dbReference type="Proteomes" id="UP000230249">
    <property type="component" value="Unassembled WGS sequence"/>
</dbReference>
<feature type="compositionally biased region" description="Basic and acidic residues" evidence="1">
    <location>
        <begin position="1"/>
        <end position="10"/>
    </location>
</feature>
<dbReference type="InterPro" id="IPR039634">
    <property type="entry name" value="Bul1-like"/>
</dbReference>
<feature type="region of interest" description="Disordered" evidence="1">
    <location>
        <begin position="1"/>
        <end position="26"/>
    </location>
</feature>
<feature type="compositionally biased region" description="Low complexity" evidence="1">
    <location>
        <begin position="63"/>
        <end position="80"/>
    </location>
</feature>
<name>A0AAW0VIA6_CANAR</name>
<evidence type="ECO:0000259" key="3">
    <source>
        <dbReference type="Pfam" id="PF04426"/>
    </source>
</evidence>
<feature type="domain" description="Bul1 N-terminal" evidence="2">
    <location>
        <begin position="18"/>
        <end position="436"/>
    </location>
</feature>
<evidence type="ECO:0000256" key="1">
    <source>
        <dbReference type="SAM" id="MobiDB-lite"/>
    </source>
</evidence>
<comment type="caution">
    <text evidence="4">The sequence shown here is derived from an EMBL/GenBank/DDBJ whole genome shotgun (WGS) entry which is preliminary data.</text>
</comment>
<dbReference type="AlphaFoldDB" id="A0AAW0VIA6"/>
<dbReference type="EMBL" id="PEKT03000001">
    <property type="protein sequence ID" value="KAK8441892.1"/>
    <property type="molecule type" value="Genomic_DNA"/>
</dbReference>
<feature type="compositionally biased region" description="Polar residues" evidence="1">
    <location>
        <begin position="41"/>
        <end position="57"/>
    </location>
</feature>
<evidence type="ECO:0000313" key="5">
    <source>
        <dbReference type="Proteomes" id="UP000230249"/>
    </source>
</evidence>